<evidence type="ECO:0000256" key="1">
    <source>
        <dbReference type="HAMAP-Rule" id="MF_02215"/>
    </source>
</evidence>
<evidence type="ECO:0000259" key="2">
    <source>
        <dbReference type="Pfam" id="PF02036"/>
    </source>
</evidence>
<comment type="function">
    <text evidence="1">Required for ubiquinone (coenzyme Q) biosynthesis. Binds hydrophobic ubiquinone biosynthetic intermediates via its SCP2 domain and is essential for the stability of the Ubi complex. May constitute a docking platform where Ubi enzymes assemble and access their SCP2-bound polyprenyl substrates.</text>
</comment>
<dbReference type="PANTHER" id="PTHR38693">
    <property type="entry name" value="UBIQUINONE BIOSYNTHESIS PROTEIN UBIJ"/>
    <property type="match status" value="1"/>
</dbReference>
<feature type="domain" description="SCP2" evidence="2">
    <location>
        <begin position="15"/>
        <end position="114"/>
    </location>
</feature>
<keyword evidence="1" id="KW-0963">Cytoplasm</keyword>
<dbReference type="InterPro" id="IPR003033">
    <property type="entry name" value="SCP2_sterol-bd_dom"/>
</dbReference>
<dbReference type="Proteomes" id="UP000016543">
    <property type="component" value="Unassembled WGS sequence"/>
</dbReference>
<name>A0ABP2CR55_9GAMM</name>
<keyword evidence="4" id="KW-1185">Reference proteome</keyword>
<gene>
    <name evidence="1" type="primary">ubiJ</name>
    <name evidence="3" type="ORF">OS145_08542</name>
</gene>
<comment type="subcellular location">
    <subcellularLocation>
        <location evidence="1">Cytoplasm</location>
    </subcellularLocation>
</comment>
<comment type="similarity">
    <text evidence="1">Belongs to the UbiJ family.</text>
</comment>
<dbReference type="PANTHER" id="PTHR38693:SF1">
    <property type="entry name" value="UBIQUINONE BIOSYNTHESIS ACCESSORY FACTOR UBIJ"/>
    <property type="match status" value="1"/>
</dbReference>
<dbReference type="SUPFAM" id="SSF55718">
    <property type="entry name" value="SCP-like"/>
    <property type="match status" value="1"/>
</dbReference>
<reference evidence="3 4" key="1">
    <citation type="submission" date="2006-01" db="EMBL/GenBank/DDBJ databases">
        <authorList>
            <person name="Brettar I."/>
            <person name="Hofle M."/>
            <person name="Ferriera S."/>
            <person name="Johnson J."/>
            <person name="Kravitz S."/>
            <person name="Halpern A."/>
            <person name="Remington K."/>
            <person name="Beeson K."/>
            <person name="Tran B."/>
            <person name="Rogers Y.-H."/>
            <person name="Friedman R."/>
            <person name="Venter J.C."/>
        </authorList>
    </citation>
    <scope>NUCLEOTIDE SEQUENCE [LARGE SCALE GENOMIC DNA]</scope>
    <source>
        <strain evidence="3 4">OS145</strain>
    </source>
</reference>
<dbReference type="Pfam" id="PF02036">
    <property type="entry name" value="SCP2"/>
    <property type="match status" value="1"/>
</dbReference>
<proteinExistence type="inferred from homology"/>
<dbReference type="InterPro" id="IPR036527">
    <property type="entry name" value="SCP2_sterol-bd_dom_sf"/>
</dbReference>
<evidence type="ECO:0000313" key="4">
    <source>
        <dbReference type="Proteomes" id="UP000016543"/>
    </source>
</evidence>
<comment type="pathway">
    <text evidence="1">Cofactor biosynthesis; ubiquinone biosynthesis.</text>
</comment>
<dbReference type="EMBL" id="AAMX01000007">
    <property type="protein sequence ID" value="EAQ32266.1"/>
    <property type="molecule type" value="Genomic_DNA"/>
</dbReference>
<keyword evidence="1" id="KW-0831">Ubiquinone biosynthesis</keyword>
<dbReference type="RefSeq" id="WP_006954435.1">
    <property type="nucleotide sequence ID" value="NZ_CH672403.1"/>
</dbReference>
<protein>
    <recommendedName>
        <fullName evidence="1">Ubiquinone biosynthesis accessory factor UbiJ</fullName>
    </recommendedName>
</protein>
<dbReference type="InterPro" id="IPR038989">
    <property type="entry name" value="UbiJ"/>
</dbReference>
<evidence type="ECO:0000313" key="3">
    <source>
        <dbReference type="EMBL" id="EAQ32266.1"/>
    </source>
</evidence>
<organism evidence="3 4">
    <name type="scientific">Idiomarina baltica OS145</name>
    <dbReference type="NCBI Taxonomy" id="314276"/>
    <lineage>
        <taxon>Bacteria</taxon>
        <taxon>Pseudomonadati</taxon>
        <taxon>Pseudomonadota</taxon>
        <taxon>Gammaproteobacteria</taxon>
        <taxon>Alteromonadales</taxon>
        <taxon>Idiomarinaceae</taxon>
        <taxon>Idiomarina</taxon>
    </lineage>
</organism>
<dbReference type="HAMAP" id="MF_02215">
    <property type="entry name" value="UbiJ"/>
    <property type="match status" value="1"/>
</dbReference>
<sequence>MIWQLIPWMVLERTINALLQQDPNSTERLNQLAGKHFRFSFKELHFDINIAVHTDGLNLSSVDDGGELDCHVKTELGVLPELSDTANLTRLIKADKLDIDGDPMLAQQLVNLVKALDIDWEAKLAEKLGDGMAHRISTLFKQSRERFQQQSEMRQRWLKGVLTEEKQVLPNRLEFELFKDDVQALRAQIERLQRKLK</sequence>
<accession>A0ABP2CR55</accession>
<comment type="caution">
    <text evidence="3">The sequence shown here is derived from an EMBL/GenBank/DDBJ whole genome shotgun (WGS) entry which is preliminary data.</text>
</comment>